<name>A0AAV4UER5_CAEEX</name>
<protein>
    <submittedName>
        <fullName evidence="1">Uncharacterized protein</fullName>
    </submittedName>
</protein>
<keyword evidence="2" id="KW-1185">Reference proteome</keyword>
<dbReference type="Proteomes" id="UP001054945">
    <property type="component" value="Unassembled WGS sequence"/>
</dbReference>
<evidence type="ECO:0000313" key="1">
    <source>
        <dbReference type="EMBL" id="GIY56279.1"/>
    </source>
</evidence>
<organism evidence="1 2">
    <name type="scientific">Caerostris extrusa</name>
    <name type="common">Bark spider</name>
    <name type="synonym">Caerostris bankana</name>
    <dbReference type="NCBI Taxonomy" id="172846"/>
    <lineage>
        <taxon>Eukaryota</taxon>
        <taxon>Metazoa</taxon>
        <taxon>Ecdysozoa</taxon>
        <taxon>Arthropoda</taxon>
        <taxon>Chelicerata</taxon>
        <taxon>Arachnida</taxon>
        <taxon>Araneae</taxon>
        <taxon>Araneomorphae</taxon>
        <taxon>Entelegynae</taxon>
        <taxon>Araneoidea</taxon>
        <taxon>Araneidae</taxon>
        <taxon>Caerostris</taxon>
    </lineage>
</organism>
<evidence type="ECO:0000313" key="2">
    <source>
        <dbReference type="Proteomes" id="UP001054945"/>
    </source>
</evidence>
<sequence>MKRSDHLCSHPGAGTRAGRGVDYVGRTGPQGHWTGAQSSIGWRRNCQGRDEGSRCFLSFKSLLPKLEPLADNDASAPRNAAGGVSTVVLLPMMKSLFSGVTGGGNHGRRSMISGSRQMVSSAKGRFTSSACRCFKISRMLFPELMLGSKVWAMQPEA</sequence>
<comment type="caution">
    <text evidence="1">The sequence shown here is derived from an EMBL/GenBank/DDBJ whole genome shotgun (WGS) entry which is preliminary data.</text>
</comment>
<proteinExistence type="predicted"/>
<gene>
    <name evidence="1" type="ORF">CEXT_772711</name>
</gene>
<reference evidence="1 2" key="1">
    <citation type="submission" date="2021-06" db="EMBL/GenBank/DDBJ databases">
        <title>Caerostris extrusa draft genome.</title>
        <authorList>
            <person name="Kono N."/>
            <person name="Arakawa K."/>
        </authorList>
    </citation>
    <scope>NUCLEOTIDE SEQUENCE [LARGE SCALE GENOMIC DNA]</scope>
</reference>
<dbReference type="EMBL" id="BPLR01012751">
    <property type="protein sequence ID" value="GIY56279.1"/>
    <property type="molecule type" value="Genomic_DNA"/>
</dbReference>
<accession>A0AAV4UER5</accession>
<dbReference type="AlphaFoldDB" id="A0AAV4UER5"/>